<dbReference type="GO" id="GO:0004175">
    <property type="term" value="F:endopeptidase activity"/>
    <property type="evidence" value="ECO:0007669"/>
    <property type="project" value="TreeGrafter"/>
</dbReference>
<evidence type="ECO:0000259" key="2">
    <source>
        <dbReference type="PROSITE" id="PS50106"/>
    </source>
</evidence>
<keyword evidence="1" id="KW-0732">Signal</keyword>
<accession>A0A0F5JIS4</accession>
<dbReference type="GO" id="GO:0030288">
    <property type="term" value="C:outer membrane-bounded periplasmic space"/>
    <property type="evidence" value="ECO:0007669"/>
    <property type="project" value="TreeGrafter"/>
</dbReference>
<dbReference type="Proteomes" id="UP000033047">
    <property type="component" value="Unassembled WGS sequence"/>
</dbReference>
<dbReference type="InterPro" id="IPR041489">
    <property type="entry name" value="PDZ_6"/>
</dbReference>
<feature type="signal peptide" evidence="1">
    <location>
        <begin position="1"/>
        <end position="20"/>
    </location>
</feature>
<dbReference type="HOGENOM" id="CLU_031949_0_1_10"/>
<reference evidence="3 4" key="1">
    <citation type="submission" date="2013-04" db="EMBL/GenBank/DDBJ databases">
        <title>The Genome Sequence of Parabacteroides goldsteinii DSM 19448.</title>
        <authorList>
            <consortium name="The Broad Institute Genomics Platform"/>
            <person name="Earl A."/>
            <person name="Ward D."/>
            <person name="Feldgarden M."/>
            <person name="Gevers D."/>
            <person name="Martens E."/>
            <person name="Sakamoto M."/>
            <person name="Benno Y."/>
            <person name="Song Y."/>
            <person name="Liu C."/>
            <person name="Lee J."/>
            <person name="Bolanos M."/>
            <person name="Vaisanen M.L."/>
            <person name="Finegold S.M."/>
            <person name="Walker B."/>
            <person name="Young S."/>
            <person name="Zeng Q."/>
            <person name="Gargeya S."/>
            <person name="Fitzgerald M."/>
            <person name="Haas B."/>
            <person name="Abouelleil A."/>
            <person name="Allen A.W."/>
            <person name="Alvarado L."/>
            <person name="Arachchi H.M."/>
            <person name="Berlin A.M."/>
            <person name="Chapman S.B."/>
            <person name="Gainer-Dewar J."/>
            <person name="Goldberg J."/>
            <person name="Griggs A."/>
            <person name="Gujja S."/>
            <person name="Hansen M."/>
            <person name="Howarth C."/>
            <person name="Imamovic A."/>
            <person name="Ireland A."/>
            <person name="Larimer J."/>
            <person name="McCowan C."/>
            <person name="Murphy C."/>
            <person name="Pearson M."/>
            <person name="Poon T.W."/>
            <person name="Priest M."/>
            <person name="Roberts A."/>
            <person name="Saif S."/>
            <person name="Shea T."/>
            <person name="Sisk P."/>
            <person name="Sykes S."/>
            <person name="Wortman J."/>
            <person name="Nusbaum C."/>
            <person name="Birren B."/>
        </authorList>
    </citation>
    <scope>NUCLEOTIDE SEQUENCE [LARGE SCALE GENOMIC DNA]</scope>
    <source>
        <strain evidence="3 4">DSM 19448</strain>
    </source>
</reference>
<dbReference type="InterPro" id="IPR036034">
    <property type="entry name" value="PDZ_sf"/>
</dbReference>
<dbReference type="Gene3D" id="2.30.42.10">
    <property type="match status" value="1"/>
</dbReference>
<proteinExistence type="predicted"/>
<dbReference type="PROSITE" id="PS51257">
    <property type="entry name" value="PROKAR_LIPOPROTEIN"/>
    <property type="match status" value="1"/>
</dbReference>
<dbReference type="InterPro" id="IPR001478">
    <property type="entry name" value="PDZ"/>
</dbReference>
<evidence type="ECO:0000256" key="1">
    <source>
        <dbReference type="SAM" id="SignalP"/>
    </source>
</evidence>
<dbReference type="Pfam" id="PF18294">
    <property type="entry name" value="Pept_S41_N"/>
    <property type="match status" value="1"/>
</dbReference>
<dbReference type="SMART" id="SM00245">
    <property type="entry name" value="TSPc"/>
    <property type="match status" value="1"/>
</dbReference>
<dbReference type="InterPro" id="IPR005151">
    <property type="entry name" value="Tail-specific_protease"/>
</dbReference>
<dbReference type="Gene3D" id="3.30.750.170">
    <property type="match status" value="1"/>
</dbReference>
<dbReference type="InterPro" id="IPR041613">
    <property type="entry name" value="Pept_S41_N"/>
</dbReference>
<name>A0A0F5JIS4_9BACT</name>
<dbReference type="EMBL" id="AQHV01000008">
    <property type="protein sequence ID" value="KKB57701.1"/>
    <property type="molecule type" value="Genomic_DNA"/>
</dbReference>
<feature type="chain" id="PRO_5002490080" description="PDZ domain-containing protein" evidence="1">
    <location>
        <begin position="21"/>
        <end position="464"/>
    </location>
</feature>
<dbReference type="CDD" id="cd07561">
    <property type="entry name" value="Peptidase_S41_CPP_like"/>
    <property type="match status" value="1"/>
</dbReference>
<dbReference type="SUPFAM" id="SSF50156">
    <property type="entry name" value="PDZ domain-like"/>
    <property type="match status" value="1"/>
</dbReference>
<dbReference type="GO" id="GO:0008236">
    <property type="term" value="F:serine-type peptidase activity"/>
    <property type="evidence" value="ECO:0007669"/>
    <property type="project" value="InterPro"/>
</dbReference>
<dbReference type="InterPro" id="IPR029045">
    <property type="entry name" value="ClpP/crotonase-like_dom_sf"/>
</dbReference>
<organism evidence="3 4">
    <name type="scientific">Parabacteroides goldsteinii DSM 19448 = WAL 12034</name>
    <dbReference type="NCBI Taxonomy" id="927665"/>
    <lineage>
        <taxon>Bacteria</taxon>
        <taxon>Pseudomonadati</taxon>
        <taxon>Bacteroidota</taxon>
        <taxon>Bacteroidia</taxon>
        <taxon>Bacteroidales</taxon>
        <taxon>Tannerellaceae</taxon>
        <taxon>Parabacteroides</taxon>
    </lineage>
</organism>
<dbReference type="PROSITE" id="PS50106">
    <property type="entry name" value="PDZ"/>
    <property type="match status" value="1"/>
</dbReference>
<feature type="domain" description="PDZ" evidence="2">
    <location>
        <begin position="89"/>
        <end position="161"/>
    </location>
</feature>
<dbReference type="GO" id="GO:0007165">
    <property type="term" value="P:signal transduction"/>
    <property type="evidence" value="ECO:0007669"/>
    <property type="project" value="TreeGrafter"/>
</dbReference>
<sequence>MLRMKIKSYILVILFSLSFAACEKEDNNGPKTDNDVNLWIERIMRENYLWYSELPEKNKLNFDAEPEDFLLSLLSDKDGKDLPEGHHYYSTLEKAVATKSIFNDRDSYGFDFATSNLKSGNNIYKIAVVLYVLKDSPAEEAGLKRGDWILGVNGAEGTIQNYDILRSGGSVSLQLARYDEDREVIIPTREIALGASRVVEDTPFLKDSVYTIGNSCIGYLMYNHFTIGPDGRDDMSYNLYLQQLFEKFKSRNVNEFVLDLRYNGGGDVRCAQLLASLLAPESVLGDTFCKLEYNDKNESKNNVIPLLKTSEVRSGNLNLKRLFVLTGSNTASSSELVINSLKPYLGNNVRLIGVQTFGKTVGMSVYDESEKYGWIFSPVTFRSYNKEGKADYADGFSPDIRINEFNWNLVNFGETNEPLLAEAIYEITGRSSLKSVRSASKPVPLDISYSPQQSIRNNMVLYIE</sequence>
<dbReference type="AlphaFoldDB" id="A0A0F5JIS4"/>
<dbReference type="Gene3D" id="3.90.226.10">
    <property type="entry name" value="2-enoyl-CoA Hydratase, Chain A, domain 1"/>
    <property type="match status" value="1"/>
</dbReference>
<dbReference type="SMART" id="SM00228">
    <property type="entry name" value="PDZ"/>
    <property type="match status" value="1"/>
</dbReference>
<dbReference type="GO" id="GO:0006508">
    <property type="term" value="P:proteolysis"/>
    <property type="evidence" value="ECO:0007669"/>
    <property type="project" value="InterPro"/>
</dbReference>
<dbReference type="PANTHER" id="PTHR32060">
    <property type="entry name" value="TAIL-SPECIFIC PROTEASE"/>
    <property type="match status" value="1"/>
</dbReference>
<dbReference type="PATRIC" id="fig|927665.4.peg.1173"/>
<dbReference type="SUPFAM" id="SSF52096">
    <property type="entry name" value="ClpP/crotonase"/>
    <property type="match status" value="1"/>
</dbReference>
<dbReference type="Pfam" id="PF03572">
    <property type="entry name" value="Peptidase_S41"/>
    <property type="match status" value="1"/>
</dbReference>
<gene>
    <name evidence="3" type="ORF">HMPREF1535_01148</name>
</gene>
<dbReference type="Pfam" id="PF17820">
    <property type="entry name" value="PDZ_6"/>
    <property type="match status" value="1"/>
</dbReference>
<protein>
    <recommendedName>
        <fullName evidence="2">PDZ domain-containing protein</fullName>
    </recommendedName>
</protein>
<evidence type="ECO:0000313" key="4">
    <source>
        <dbReference type="Proteomes" id="UP000033047"/>
    </source>
</evidence>
<dbReference type="STRING" id="927665.HMPREF1535_01148"/>
<comment type="caution">
    <text evidence="3">The sequence shown here is derived from an EMBL/GenBank/DDBJ whole genome shotgun (WGS) entry which is preliminary data.</text>
</comment>
<evidence type="ECO:0000313" key="3">
    <source>
        <dbReference type="EMBL" id="KKB57701.1"/>
    </source>
</evidence>
<dbReference type="PANTHER" id="PTHR32060:SF30">
    <property type="entry name" value="CARBOXY-TERMINAL PROCESSING PROTEASE CTPA"/>
    <property type="match status" value="1"/>
</dbReference>